<dbReference type="InterPro" id="IPR027417">
    <property type="entry name" value="P-loop_NTPase"/>
</dbReference>
<dbReference type="InterPro" id="IPR036770">
    <property type="entry name" value="Ankyrin_rpt-contain_sf"/>
</dbReference>
<keyword evidence="1" id="KW-0677">Repeat</keyword>
<reference evidence="6 7" key="1">
    <citation type="journal article" date="2018" name="Front. Microbiol.">
        <title>Genome-Wide Analysis of Corynespora cassiicola Leaf Fall Disease Putative Effectors.</title>
        <authorList>
            <person name="Lopez D."/>
            <person name="Ribeiro S."/>
            <person name="Label P."/>
            <person name="Fumanal B."/>
            <person name="Venisse J.S."/>
            <person name="Kohler A."/>
            <person name="de Oliveira R.R."/>
            <person name="Labutti K."/>
            <person name="Lipzen A."/>
            <person name="Lail K."/>
            <person name="Bauer D."/>
            <person name="Ohm R.A."/>
            <person name="Barry K.W."/>
            <person name="Spatafora J."/>
            <person name="Grigoriev I.V."/>
            <person name="Martin F.M."/>
            <person name="Pujade-Renaud V."/>
        </authorList>
    </citation>
    <scope>NUCLEOTIDE SEQUENCE [LARGE SCALE GENOMIC DNA]</scope>
    <source>
        <strain evidence="6 7">Philippines</strain>
    </source>
</reference>
<protein>
    <submittedName>
        <fullName evidence="6">HET-domain-containing protein</fullName>
    </submittedName>
</protein>
<evidence type="ECO:0000256" key="2">
    <source>
        <dbReference type="PROSITE-ProRule" id="PRU00023"/>
    </source>
</evidence>
<sequence>MLAVCLQTLRDHVAIRVARTSSTHSIPLSPRISAGKGGAVAELFGKVLNRGSSATFHVIPSALHFVHVNYHRWEYLSYNPHFYDIPQSFRIVTFSVKPLMRLLKVENGGNFSLVEYTGKNFPRYAILSHTWGPDNEEVTFDDLKGNKAAHKAGYDKIRFCGKEAARNDLQYFWVDSCCIDKSNSTELSEAINSMFRWYQRASRCYVYLSDVSESFDGDGRSSQGWELAFRRSRWFTRGWTLQELLAPSSVQFFSKEGKLLGSKQSLEQTIHEITGIEVAALRGTLLSEFGVDERLMWAAGRATKVEEDTIYSLLGLFDIHMPLIYGEGQPNALRRLRKEIEEARSDADTPSHQNWANNHREGIIQKIREWLSAPDPSTNYQKALEQRQDDTGLWFLESDQYNTWKTGAASFLWLHGIPGCGKTVLSSTVLQNLIQHCRNHPGRAHAYFYFDFNDMNKQNPELMLRSLISQLSQQCTRAPTSLDRLFSSCNGGQRQPLSHALEEVLQQMIQELPHVYILLDALDECDERTKLMDMLESIATWQLQNLHVLLTSRRERDIESSLEVFVDGQNSICLDSKLVDEDIQRYVRQRLSDDRSLKKWQKDPAVVQEIENTLMKGAHGMFRWAACQLDTLGKCRNRATLRKSLATLPPTLDKTYERILCAISQEDSQYAIRILQWLAFSARPLSADEIAEAIAIDIGRESAFDSEEVLEDPLEALNICSSLVSLTTAQRDSPSGPTKKVLALAHYSVKEYIVSDRIQQGLAARYGIQEDFSQEILAQKCLGYLLHFRGPRLLSEETVKDFKFAKYSADNWIYHAKNAKEGSKNICQATIDLFSETDSYLNWLRLYNPEYPWKRTDFSQSLESVPGPLYYASYLGLEQVVCRFLDSQTYIDVGSGTYCNTLQVASRGGPEAVVKLLLEKGTNVNAKGGRQLHVEDMRQL</sequence>
<dbReference type="InterPro" id="IPR054471">
    <property type="entry name" value="GPIID_WHD"/>
</dbReference>
<dbReference type="AlphaFoldDB" id="A0A2T2N139"/>
<feature type="domain" description="GPI inositol-deacylase winged helix" evidence="4">
    <location>
        <begin position="667"/>
        <end position="762"/>
    </location>
</feature>
<dbReference type="Pfam" id="PF06985">
    <property type="entry name" value="HET"/>
    <property type="match status" value="1"/>
</dbReference>
<dbReference type="InterPro" id="IPR010730">
    <property type="entry name" value="HET"/>
</dbReference>
<dbReference type="SUPFAM" id="SSF52540">
    <property type="entry name" value="P-loop containing nucleoside triphosphate hydrolases"/>
    <property type="match status" value="1"/>
</dbReference>
<feature type="domain" description="Nephrocystin 3-like N-terminal" evidence="5">
    <location>
        <begin position="390"/>
        <end position="553"/>
    </location>
</feature>
<dbReference type="PANTHER" id="PTHR10622:SF13">
    <property type="entry name" value="NACHT DOMAIN-CONTAINING PROTEIN"/>
    <property type="match status" value="1"/>
</dbReference>
<dbReference type="Gene3D" id="3.40.50.300">
    <property type="entry name" value="P-loop containing nucleotide triphosphate hydrolases"/>
    <property type="match status" value="1"/>
</dbReference>
<evidence type="ECO:0000259" key="3">
    <source>
        <dbReference type="Pfam" id="PF06985"/>
    </source>
</evidence>
<dbReference type="SUPFAM" id="SSF48403">
    <property type="entry name" value="Ankyrin repeat"/>
    <property type="match status" value="1"/>
</dbReference>
<organism evidence="6 7">
    <name type="scientific">Corynespora cassiicola Philippines</name>
    <dbReference type="NCBI Taxonomy" id="1448308"/>
    <lineage>
        <taxon>Eukaryota</taxon>
        <taxon>Fungi</taxon>
        <taxon>Dikarya</taxon>
        <taxon>Ascomycota</taxon>
        <taxon>Pezizomycotina</taxon>
        <taxon>Dothideomycetes</taxon>
        <taxon>Pleosporomycetidae</taxon>
        <taxon>Pleosporales</taxon>
        <taxon>Corynesporascaceae</taxon>
        <taxon>Corynespora</taxon>
    </lineage>
</organism>
<dbReference type="PROSITE" id="PS50088">
    <property type="entry name" value="ANK_REPEAT"/>
    <property type="match status" value="1"/>
</dbReference>
<gene>
    <name evidence="6" type="ORF">BS50DRAFT_626880</name>
</gene>
<dbReference type="OrthoDB" id="1577640at2759"/>
<dbReference type="Gene3D" id="1.25.40.20">
    <property type="entry name" value="Ankyrin repeat-containing domain"/>
    <property type="match status" value="1"/>
</dbReference>
<keyword evidence="7" id="KW-1185">Reference proteome</keyword>
<dbReference type="Pfam" id="PF24883">
    <property type="entry name" value="NPHP3_N"/>
    <property type="match status" value="1"/>
</dbReference>
<evidence type="ECO:0000259" key="5">
    <source>
        <dbReference type="Pfam" id="PF24883"/>
    </source>
</evidence>
<evidence type="ECO:0000313" key="6">
    <source>
        <dbReference type="EMBL" id="PSN59142.1"/>
    </source>
</evidence>
<name>A0A2T2N139_CORCC</name>
<dbReference type="PANTHER" id="PTHR10622">
    <property type="entry name" value="HET DOMAIN-CONTAINING PROTEIN"/>
    <property type="match status" value="1"/>
</dbReference>
<accession>A0A2T2N139</accession>
<feature type="repeat" description="ANK" evidence="2">
    <location>
        <begin position="902"/>
        <end position="929"/>
    </location>
</feature>
<evidence type="ECO:0000256" key="1">
    <source>
        <dbReference type="ARBA" id="ARBA00022737"/>
    </source>
</evidence>
<dbReference type="Pfam" id="PF22939">
    <property type="entry name" value="WHD_GPIID"/>
    <property type="match status" value="1"/>
</dbReference>
<evidence type="ECO:0000313" key="7">
    <source>
        <dbReference type="Proteomes" id="UP000240883"/>
    </source>
</evidence>
<dbReference type="Proteomes" id="UP000240883">
    <property type="component" value="Unassembled WGS sequence"/>
</dbReference>
<evidence type="ECO:0000259" key="4">
    <source>
        <dbReference type="Pfam" id="PF22939"/>
    </source>
</evidence>
<dbReference type="EMBL" id="KZ678164">
    <property type="protein sequence ID" value="PSN59142.1"/>
    <property type="molecule type" value="Genomic_DNA"/>
</dbReference>
<keyword evidence="2" id="KW-0040">ANK repeat</keyword>
<dbReference type="InterPro" id="IPR056884">
    <property type="entry name" value="NPHP3-like_N"/>
</dbReference>
<proteinExistence type="predicted"/>
<dbReference type="STRING" id="1448308.A0A2T2N139"/>
<feature type="domain" description="Heterokaryon incompatibility" evidence="3">
    <location>
        <begin position="124"/>
        <end position="213"/>
    </location>
</feature>
<dbReference type="InterPro" id="IPR002110">
    <property type="entry name" value="Ankyrin_rpt"/>
</dbReference>